<dbReference type="EMBL" id="SWDX01000010">
    <property type="protein sequence ID" value="TKC57113.1"/>
    <property type="molecule type" value="Genomic_DNA"/>
</dbReference>
<comment type="caution">
    <text evidence="2">The sequence shown here is derived from an EMBL/GenBank/DDBJ whole genome shotgun (WGS) entry which is preliminary data.</text>
</comment>
<dbReference type="RefSeq" id="WP_136881659.1">
    <property type="nucleotide sequence ID" value="NZ_SWDX01000010.1"/>
</dbReference>
<evidence type="ECO:0008006" key="4">
    <source>
        <dbReference type="Google" id="ProtNLM"/>
    </source>
</evidence>
<proteinExistence type="predicted"/>
<keyword evidence="1" id="KW-1133">Transmembrane helix</keyword>
<organism evidence="2 3">
    <name type="scientific">Pedobacter hiemivivus</name>
    <dbReference type="NCBI Taxonomy" id="2530454"/>
    <lineage>
        <taxon>Bacteria</taxon>
        <taxon>Pseudomonadati</taxon>
        <taxon>Bacteroidota</taxon>
        <taxon>Sphingobacteriia</taxon>
        <taxon>Sphingobacteriales</taxon>
        <taxon>Sphingobacteriaceae</taxon>
        <taxon>Pedobacter</taxon>
    </lineage>
</organism>
<sequence length="130" mass="14246">MNNSACKNLKHYLGLAFLSLFFISCSFRKEKIASNQLNLVPFKHQVGALNLPDHIAPINAPFQMPQLKKFSFPALSANIIANGAKEGSKVTRQIQQTIDAPVICLLTIASAIFLIIPMRTLISSVPPISK</sequence>
<reference evidence="2 3" key="1">
    <citation type="submission" date="2019-04" db="EMBL/GenBank/DDBJ databases">
        <title>Pedobacter sp. RP-1-16 sp. nov., isolated from Arctic soil.</title>
        <authorList>
            <person name="Dahal R.H."/>
            <person name="Kim D.-U."/>
        </authorList>
    </citation>
    <scope>NUCLEOTIDE SEQUENCE [LARGE SCALE GENOMIC DNA]</scope>
    <source>
        <strain evidence="2 3">RP-1-16</strain>
    </source>
</reference>
<accession>A0A4U1G419</accession>
<keyword evidence="1" id="KW-0472">Membrane</keyword>
<keyword evidence="1" id="KW-0812">Transmembrane</keyword>
<name>A0A4U1G419_9SPHI</name>
<feature type="transmembrane region" description="Helical" evidence="1">
    <location>
        <begin position="100"/>
        <end position="122"/>
    </location>
</feature>
<gene>
    <name evidence="2" type="ORF">FBD94_21000</name>
</gene>
<protein>
    <recommendedName>
        <fullName evidence="4">Lipoprotein</fullName>
    </recommendedName>
</protein>
<dbReference type="AlphaFoldDB" id="A0A4U1G419"/>
<evidence type="ECO:0000313" key="3">
    <source>
        <dbReference type="Proteomes" id="UP000309594"/>
    </source>
</evidence>
<evidence type="ECO:0000256" key="1">
    <source>
        <dbReference type="SAM" id="Phobius"/>
    </source>
</evidence>
<dbReference type="Proteomes" id="UP000309594">
    <property type="component" value="Unassembled WGS sequence"/>
</dbReference>
<dbReference type="PROSITE" id="PS51257">
    <property type="entry name" value="PROKAR_LIPOPROTEIN"/>
    <property type="match status" value="1"/>
</dbReference>
<evidence type="ECO:0000313" key="2">
    <source>
        <dbReference type="EMBL" id="TKC57113.1"/>
    </source>
</evidence>